<dbReference type="AlphaFoldDB" id="A0A151RQB3"/>
<dbReference type="EMBL" id="KQ483615">
    <property type="protein sequence ID" value="KYP44733.1"/>
    <property type="molecule type" value="Genomic_DNA"/>
</dbReference>
<evidence type="ECO:0000313" key="2">
    <source>
        <dbReference type="Proteomes" id="UP000075243"/>
    </source>
</evidence>
<proteinExistence type="predicted"/>
<gene>
    <name evidence="1" type="ORF">KK1_033747</name>
</gene>
<dbReference type="Proteomes" id="UP000075243">
    <property type="component" value="Unassembled WGS sequence"/>
</dbReference>
<accession>A0A151RQB3</accession>
<reference evidence="1" key="1">
    <citation type="journal article" date="2012" name="Nat. Biotechnol.">
        <title>Draft genome sequence of pigeonpea (Cajanus cajan), an orphan legume crop of resource-poor farmers.</title>
        <authorList>
            <person name="Varshney R.K."/>
            <person name="Chen W."/>
            <person name="Li Y."/>
            <person name="Bharti A.K."/>
            <person name="Saxena R.K."/>
            <person name="Schlueter J.A."/>
            <person name="Donoghue M.T."/>
            <person name="Azam S."/>
            <person name="Fan G."/>
            <person name="Whaley A.M."/>
            <person name="Farmer A.D."/>
            <person name="Sheridan J."/>
            <person name="Iwata A."/>
            <person name="Tuteja R."/>
            <person name="Penmetsa R.V."/>
            <person name="Wu W."/>
            <person name="Upadhyaya H.D."/>
            <person name="Yang S.P."/>
            <person name="Shah T."/>
            <person name="Saxena K.B."/>
            <person name="Michael T."/>
            <person name="McCombie W.R."/>
            <person name="Yang B."/>
            <person name="Zhang G."/>
            <person name="Yang H."/>
            <person name="Wang J."/>
            <person name="Spillane C."/>
            <person name="Cook D.R."/>
            <person name="May G.D."/>
            <person name="Xu X."/>
            <person name="Jackson S.A."/>
        </authorList>
    </citation>
    <scope>NUCLEOTIDE SEQUENCE [LARGE SCALE GENOMIC DNA]</scope>
</reference>
<keyword evidence="2" id="KW-1185">Reference proteome</keyword>
<sequence>MTNATHAHRGLSLNAICPICLIEVEDSLHALHNVCKIRVGPNGKPWKQALISQHRLKHLAFSQLI</sequence>
<organism evidence="1 2">
    <name type="scientific">Cajanus cajan</name>
    <name type="common">Pigeon pea</name>
    <name type="synonym">Cajanus indicus</name>
    <dbReference type="NCBI Taxonomy" id="3821"/>
    <lineage>
        <taxon>Eukaryota</taxon>
        <taxon>Viridiplantae</taxon>
        <taxon>Streptophyta</taxon>
        <taxon>Embryophyta</taxon>
        <taxon>Tracheophyta</taxon>
        <taxon>Spermatophyta</taxon>
        <taxon>Magnoliopsida</taxon>
        <taxon>eudicotyledons</taxon>
        <taxon>Gunneridae</taxon>
        <taxon>Pentapetalae</taxon>
        <taxon>rosids</taxon>
        <taxon>fabids</taxon>
        <taxon>Fabales</taxon>
        <taxon>Fabaceae</taxon>
        <taxon>Papilionoideae</taxon>
        <taxon>50 kb inversion clade</taxon>
        <taxon>NPAAA clade</taxon>
        <taxon>indigoferoid/millettioid clade</taxon>
        <taxon>Phaseoleae</taxon>
        <taxon>Cajanus</taxon>
    </lineage>
</organism>
<dbReference type="Gramene" id="C.cajan_38890.t">
    <property type="protein sequence ID" value="C.cajan_38890.t.cds1"/>
    <property type="gene ID" value="C.cajan_38890"/>
</dbReference>
<evidence type="ECO:0000313" key="1">
    <source>
        <dbReference type="EMBL" id="KYP44733.1"/>
    </source>
</evidence>
<protein>
    <submittedName>
        <fullName evidence="1">Uncharacterized protein</fullName>
    </submittedName>
</protein>
<name>A0A151RQB3_CAJCA</name>